<dbReference type="Gene3D" id="2.40.240.20">
    <property type="entry name" value="Hypothetical PUA domain-like, domain 1"/>
    <property type="match status" value="1"/>
</dbReference>
<reference evidence="16" key="1">
    <citation type="journal article" date="2019" name="Int. J. Syst. Evol. Microbiol.">
        <title>The Global Catalogue of Microorganisms (GCM) 10K type strain sequencing project: providing services to taxonomists for standard genome sequencing and annotation.</title>
        <authorList>
            <consortium name="The Broad Institute Genomics Platform"/>
            <consortium name="The Broad Institute Genome Sequencing Center for Infectious Disease"/>
            <person name="Wu L."/>
            <person name="Ma J."/>
        </authorList>
    </citation>
    <scope>NUCLEOTIDE SEQUENCE [LARGE SCALE GENOMIC DNA]</scope>
    <source>
        <strain evidence="16">CGMCC 1.19032</strain>
    </source>
</reference>
<keyword evidence="5 12" id="KW-0963">Cytoplasm</keyword>
<dbReference type="NCBIfam" id="TIGR00046">
    <property type="entry name" value="RsmE family RNA methyltransferase"/>
    <property type="match status" value="1"/>
</dbReference>
<evidence type="ECO:0000256" key="7">
    <source>
        <dbReference type="ARBA" id="ARBA00022603"/>
    </source>
</evidence>
<keyword evidence="7 12" id="KW-0489">Methyltransferase</keyword>
<evidence type="ECO:0000256" key="2">
    <source>
        <dbReference type="ARBA" id="ARBA00005528"/>
    </source>
</evidence>
<evidence type="ECO:0000256" key="8">
    <source>
        <dbReference type="ARBA" id="ARBA00022679"/>
    </source>
</evidence>
<protein>
    <recommendedName>
        <fullName evidence="4 12">Ribosomal RNA small subunit methyltransferase E</fullName>
        <ecNumber evidence="3 12">2.1.1.193</ecNumber>
    </recommendedName>
</protein>
<dbReference type="CDD" id="cd18084">
    <property type="entry name" value="RsmE-like"/>
    <property type="match status" value="1"/>
</dbReference>
<dbReference type="SUPFAM" id="SSF88697">
    <property type="entry name" value="PUA domain-like"/>
    <property type="match status" value="1"/>
</dbReference>
<evidence type="ECO:0000313" key="15">
    <source>
        <dbReference type="EMBL" id="MFC4718909.1"/>
    </source>
</evidence>
<evidence type="ECO:0000256" key="9">
    <source>
        <dbReference type="ARBA" id="ARBA00022691"/>
    </source>
</evidence>
<evidence type="ECO:0000259" key="13">
    <source>
        <dbReference type="Pfam" id="PF04452"/>
    </source>
</evidence>
<dbReference type="GO" id="GO:0032259">
    <property type="term" value="P:methylation"/>
    <property type="evidence" value="ECO:0007669"/>
    <property type="project" value="UniProtKB-KW"/>
</dbReference>
<keyword evidence="6 12" id="KW-0698">rRNA processing</keyword>
<dbReference type="InterPro" id="IPR029026">
    <property type="entry name" value="tRNA_m1G_MTases_N"/>
</dbReference>
<dbReference type="GO" id="GO:0008168">
    <property type="term" value="F:methyltransferase activity"/>
    <property type="evidence" value="ECO:0007669"/>
    <property type="project" value="UniProtKB-KW"/>
</dbReference>
<evidence type="ECO:0000256" key="11">
    <source>
        <dbReference type="ARBA" id="ARBA00047944"/>
    </source>
</evidence>
<dbReference type="Pfam" id="PF20260">
    <property type="entry name" value="PUA_4"/>
    <property type="match status" value="1"/>
</dbReference>
<sequence length="249" mass="28149">MQRYFLEEAYQPKERYEVQGEGYHHMVRVMRMVSGRQVYLVFTNQTTIIAEIIEISEHSVYLKEIGKEQQAKELPIQVTIASGYPKGDKMEFIAQKVTELGAHQFVGFPAQASVVKWDDKKLQKKQQRLEKIAQEAAEQSHRQVTPTITLFSSSQAFYQTLTQYDAILVAYEESAKQGEQSQLVQTLKRLPLGATLLVIFGPEGGLSQKEVTTLEAAGARLCGLGPRILRCETAPLYLLSAVSYQFELQ</sequence>
<gene>
    <name evidence="15" type="ORF">ACFO5I_04020</name>
</gene>
<evidence type="ECO:0000256" key="5">
    <source>
        <dbReference type="ARBA" id="ARBA00022490"/>
    </source>
</evidence>
<keyword evidence="8 12" id="KW-0808">Transferase</keyword>
<keyword evidence="9 12" id="KW-0949">S-adenosyl-L-methionine</keyword>
<evidence type="ECO:0000259" key="14">
    <source>
        <dbReference type="Pfam" id="PF20260"/>
    </source>
</evidence>
<feature type="domain" description="Ribosomal RNA small subunit methyltransferase E PUA-like" evidence="14">
    <location>
        <begin position="19"/>
        <end position="64"/>
    </location>
</feature>
<evidence type="ECO:0000256" key="12">
    <source>
        <dbReference type="PIRNR" id="PIRNR015601"/>
    </source>
</evidence>
<dbReference type="InterPro" id="IPR046886">
    <property type="entry name" value="RsmE_MTase_dom"/>
</dbReference>
<proteinExistence type="inferred from homology"/>
<evidence type="ECO:0000256" key="1">
    <source>
        <dbReference type="ARBA" id="ARBA00004496"/>
    </source>
</evidence>
<evidence type="ECO:0000256" key="3">
    <source>
        <dbReference type="ARBA" id="ARBA00012328"/>
    </source>
</evidence>
<dbReference type="Proteomes" id="UP001595969">
    <property type="component" value="Unassembled WGS sequence"/>
</dbReference>
<comment type="function">
    <text evidence="10 12">Specifically methylates the N3 position of the uracil ring of uridine 1498 (m3U1498) in 16S rRNA. Acts on the fully assembled 30S ribosomal subunit.</text>
</comment>
<dbReference type="PANTHER" id="PTHR30027">
    <property type="entry name" value="RIBOSOMAL RNA SMALL SUBUNIT METHYLTRANSFERASE E"/>
    <property type="match status" value="1"/>
</dbReference>
<feature type="domain" description="Ribosomal RNA small subunit methyltransferase E methyltransferase" evidence="13">
    <location>
        <begin position="72"/>
        <end position="242"/>
    </location>
</feature>
<keyword evidence="16" id="KW-1185">Reference proteome</keyword>
<dbReference type="InterPro" id="IPR029028">
    <property type="entry name" value="Alpha/beta_knot_MTases"/>
</dbReference>
<dbReference type="NCBIfam" id="NF008691">
    <property type="entry name" value="PRK11713.1-4"/>
    <property type="match status" value="1"/>
</dbReference>
<comment type="caution">
    <text evidence="15">The sequence shown here is derived from an EMBL/GenBank/DDBJ whole genome shotgun (WGS) entry which is preliminary data.</text>
</comment>
<evidence type="ECO:0000313" key="16">
    <source>
        <dbReference type="Proteomes" id="UP001595969"/>
    </source>
</evidence>
<dbReference type="EC" id="2.1.1.193" evidence="3 12"/>
<dbReference type="Pfam" id="PF04452">
    <property type="entry name" value="Methyltrans_RNA"/>
    <property type="match status" value="1"/>
</dbReference>
<dbReference type="InterPro" id="IPR006700">
    <property type="entry name" value="RsmE"/>
</dbReference>
<evidence type="ECO:0000256" key="10">
    <source>
        <dbReference type="ARBA" id="ARBA00025699"/>
    </source>
</evidence>
<organism evidence="15 16">
    <name type="scientific">Enterococcus lemanii</name>
    <dbReference type="NCBI Taxonomy" id="1159752"/>
    <lineage>
        <taxon>Bacteria</taxon>
        <taxon>Bacillati</taxon>
        <taxon>Bacillota</taxon>
        <taxon>Bacilli</taxon>
        <taxon>Lactobacillales</taxon>
        <taxon>Enterococcaceae</taxon>
        <taxon>Enterococcus</taxon>
    </lineage>
</organism>
<comment type="subcellular location">
    <subcellularLocation>
        <location evidence="1 12">Cytoplasm</location>
    </subcellularLocation>
</comment>
<dbReference type="RefSeq" id="WP_204654823.1">
    <property type="nucleotide sequence ID" value="NZ_JAFBFD010000040.1"/>
</dbReference>
<comment type="catalytic activity">
    <reaction evidence="11 12">
        <text>uridine(1498) in 16S rRNA + S-adenosyl-L-methionine = N(3)-methyluridine(1498) in 16S rRNA + S-adenosyl-L-homocysteine + H(+)</text>
        <dbReference type="Rhea" id="RHEA:42920"/>
        <dbReference type="Rhea" id="RHEA-COMP:10283"/>
        <dbReference type="Rhea" id="RHEA-COMP:10284"/>
        <dbReference type="ChEBI" id="CHEBI:15378"/>
        <dbReference type="ChEBI" id="CHEBI:57856"/>
        <dbReference type="ChEBI" id="CHEBI:59789"/>
        <dbReference type="ChEBI" id="CHEBI:65315"/>
        <dbReference type="ChEBI" id="CHEBI:74502"/>
        <dbReference type="EC" id="2.1.1.193"/>
    </reaction>
</comment>
<comment type="similarity">
    <text evidence="2 12">Belongs to the RNA methyltransferase RsmE family.</text>
</comment>
<dbReference type="PIRSF" id="PIRSF015601">
    <property type="entry name" value="MTase_slr0722"/>
    <property type="match status" value="1"/>
</dbReference>
<dbReference type="Gene3D" id="3.40.1280.10">
    <property type="match status" value="1"/>
</dbReference>
<name>A0ABV9MV35_9ENTE</name>
<dbReference type="PANTHER" id="PTHR30027:SF3">
    <property type="entry name" value="16S RRNA (URACIL(1498)-N(3))-METHYLTRANSFERASE"/>
    <property type="match status" value="1"/>
</dbReference>
<evidence type="ECO:0000256" key="6">
    <source>
        <dbReference type="ARBA" id="ARBA00022552"/>
    </source>
</evidence>
<evidence type="ECO:0000256" key="4">
    <source>
        <dbReference type="ARBA" id="ARBA00013673"/>
    </source>
</evidence>
<accession>A0ABV9MV35</accession>
<dbReference type="InterPro" id="IPR046887">
    <property type="entry name" value="RsmE_PUA-like"/>
</dbReference>
<dbReference type="EMBL" id="JBHSGS010000020">
    <property type="protein sequence ID" value="MFC4718909.1"/>
    <property type="molecule type" value="Genomic_DNA"/>
</dbReference>
<dbReference type="SUPFAM" id="SSF75217">
    <property type="entry name" value="alpha/beta knot"/>
    <property type="match status" value="1"/>
</dbReference>
<dbReference type="InterPro" id="IPR015947">
    <property type="entry name" value="PUA-like_sf"/>
</dbReference>